<accession>A0A9W5X789</accession>
<dbReference type="RefSeq" id="WP_102415431.1">
    <property type="nucleotide sequence ID" value="NZ_BMJD01000053.1"/>
</dbReference>
<feature type="coiled-coil region" evidence="1">
    <location>
        <begin position="74"/>
        <end position="101"/>
    </location>
</feature>
<reference evidence="2" key="1">
    <citation type="journal article" date="2014" name="Int. J. Syst. Evol. Microbiol.">
        <title>Complete genome sequence of Corynebacterium casei LMG S-19264T (=DSM 44701T), isolated from a smear-ripened cheese.</title>
        <authorList>
            <consortium name="US DOE Joint Genome Institute (JGI-PGF)"/>
            <person name="Walter F."/>
            <person name="Albersmeier A."/>
            <person name="Kalinowski J."/>
            <person name="Ruckert C."/>
        </authorList>
    </citation>
    <scope>NUCLEOTIDE SEQUENCE</scope>
    <source>
        <strain evidence="2">CGMCC 1.15454</strain>
    </source>
</reference>
<dbReference type="Proteomes" id="UP000621492">
    <property type="component" value="Unassembled WGS sequence"/>
</dbReference>
<keyword evidence="1" id="KW-0175">Coiled coil</keyword>
<keyword evidence="3" id="KW-1185">Reference proteome</keyword>
<comment type="caution">
    <text evidence="2">The sequence shown here is derived from an EMBL/GenBank/DDBJ whole genome shotgun (WGS) entry which is preliminary data.</text>
</comment>
<reference evidence="2" key="2">
    <citation type="submission" date="2020-09" db="EMBL/GenBank/DDBJ databases">
        <authorList>
            <person name="Sun Q."/>
            <person name="Zhou Y."/>
        </authorList>
    </citation>
    <scope>NUCLEOTIDE SEQUENCE</scope>
    <source>
        <strain evidence="2">CGMCC 1.15454</strain>
    </source>
</reference>
<name>A0A9W5X789_9BACI</name>
<proteinExistence type="predicted"/>
<sequence>MKGDEHAITVTEKILASEDLSDKKGILKKHTNRINDYDKAFFNLVDSIIVNEDQKGEIVEAMLEKTKKFKSHNLNLLEDVDQQINKTVNNLNEQVEDMKTQLLTIKYRDNI</sequence>
<dbReference type="EMBL" id="BMJD01000053">
    <property type="protein sequence ID" value="GGB59303.1"/>
    <property type="molecule type" value="Genomic_DNA"/>
</dbReference>
<evidence type="ECO:0000256" key="1">
    <source>
        <dbReference type="SAM" id="Coils"/>
    </source>
</evidence>
<organism evidence="2 3">
    <name type="scientific">Lentibacillus populi</name>
    <dbReference type="NCBI Taxonomy" id="1827502"/>
    <lineage>
        <taxon>Bacteria</taxon>
        <taxon>Bacillati</taxon>
        <taxon>Bacillota</taxon>
        <taxon>Bacilli</taxon>
        <taxon>Bacillales</taxon>
        <taxon>Bacillaceae</taxon>
        <taxon>Lentibacillus</taxon>
    </lineage>
</organism>
<evidence type="ECO:0000313" key="2">
    <source>
        <dbReference type="EMBL" id="GGB59303.1"/>
    </source>
</evidence>
<gene>
    <name evidence="2" type="ORF">GCM10011409_40950</name>
</gene>
<protein>
    <submittedName>
        <fullName evidence="2">Uncharacterized protein</fullName>
    </submittedName>
</protein>
<evidence type="ECO:0000313" key="3">
    <source>
        <dbReference type="Proteomes" id="UP000621492"/>
    </source>
</evidence>
<dbReference type="AlphaFoldDB" id="A0A9W5X789"/>